<organism evidence="1 2">
    <name type="scientific">Leptospira kirschneri serovar Bulgarica str. Nikolaevo</name>
    <dbReference type="NCBI Taxonomy" id="1240687"/>
    <lineage>
        <taxon>Bacteria</taxon>
        <taxon>Pseudomonadati</taxon>
        <taxon>Spirochaetota</taxon>
        <taxon>Spirochaetia</taxon>
        <taxon>Leptospirales</taxon>
        <taxon>Leptospiraceae</taxon>
        <taxon>Leptospira</taxon>
    </lineage>
</organism>
<protein>
    <submittedName>
        <fullName evidence="1">Uncharacterized protein</fullName>
    </submittedName>
</protein>
<reference evidence="1 2" key="1">
    <citation type="submission" date="2013-01" db="EMBL/GenBank/DDBJ databases">
        <authorList>
            <person name="Harkins D.M."/>
            <person name="Durkin A.S."/>
            <person name="Brinkac L.M."/>
            <person name="Haft D.H."/>
            <person name="Selengut J.D."/>
            <person name="Sanka R."/>
            <person name="DePew J."/>
            <person name="Purushe J."/>
            <person name="Galloway R.L."/>
            <person name="Vinetz J.M."/>
            <person name="Sutton G.G."/>
            <person name="Nierman W.C."/>
            <person name="Fouts D.E."/>
        </authorList>
    </citation>
    <scope>NUCLEOTIDE SEQUENCE [LARGE SCALE GENOMIC DNA]</scope>
    <source>
        <strain evidence="1 2">Nikolaevo</strain>
    </source>
</reference>
<gene>
    <name evidence="1" type="ORF">LEP1GSC008_2195</name>
</gene>
<dbReference type="Proteomes" id="UP000011980">
    <property type="component" value="Unassembled WGS sequence"/>
</dbReference>
<dbReference type="EMBL" id="ANCE01000193">
    <property type="protein sequence ID" value="EMK21275.1"/>
    <property type="molecule type" value="Genomic_DNA"/>
</dbReference>
<evidence type="ECO:0000313" key="2">
    <source>
        <dbReference type="Proteomes" id="UP000011980"/>
    </source>
</evidence>
<comment type="caution">
    <text evidence="1">The sequence shown here is derived from an EMBL/GenBank/DDBJ whole genome shotgun (WGS) entry which is preliminary data.</text>
</comment>
<evidence type="ECO:0000313" key="1">
    <source>
        <dbReference type="EMBL" id="EMK21275.1"/>
    </source>
</evidence>
<sequence>MRFRSFIQRVKLKDSNFYTILFLKSVSPKSVRPQKRNV</sequence>
<accession>M6EYT3</accession>
<dbReference type="AlphaFoldDB" id="M6EYT3"/>
<proteinExistence type="predicted"/>
<name>M6EYT3_9LEPT</name>